<dbReference type="Proteomes" id="UP000305067">
    <property type="component" value="Unassembled WGS sequence"/>
</dbReference>
<evidence type="ECO:0000313" key="2">
    <source>
        <dbReference type="Proteomes" id="UP000305067"/>
    </source>
</evidence>
<proteinExistence type="predicted"/>
<accession>A0A5C3QCD4</accession>
<keyword evidence="2" id="KW-1185">Reference proteome</keyword>
<evidence type="ECO:0000313" key="1">
    <source>
        <dbReference type="EMBL" id="TFK99702.1"/>
    </source>
</evidence>
<sequence>MEGTIIGSAGVRDALFAAKVIPITIRTINKFSDAPRSGDPAGVAQIVSSAVSYIRSIHGTSKISTWIAHKFLPTDLMMDSVVMHAVGKEWWEFVEFKDSRLKHLDTFLGRESFSIARCGSSKCRGQALPRELKLCTPCKMERCRSEEWQRAAWSSHQDHCKAGQEKRHAEKLPRLPADDYPFAWLAINLDASEDLKWWRCFQGPPL</sequence>
<evidence type="ECO:0008006" key="3">
    <source>
        <dbReference type="Google" id="ProtNLM"/>
    </source>
</evidence>
<dbReference type="EMBL" id="ML178832">
    <property type="protein sequence ID" value="TFK99702.1"/>
    <property type="molecule type" value="Genomic_DNA"/>
</dbReference>
<organism evidence="1 2">
    <name type="scientific">Pterulicium gracile</name>
    <dbReference type="NCBI Taxonomy" id="1884261"/>
    <lineage>
        <taxon>Eukaryota</taxon>
        <taxon>Fungi</taxon>
        <taxon>Dikarya</taxon>
        <taxon>Basidiomycota</taxon>
        <taxon>Agaricomycotina</taxon>
        <taxon>Agaricomycetes</taxon>
        <taxon>Agaricomycetidae</taxon>
        <taxon>Agaricales</taxon>
        <taxon>Pleurotineae</taxon>
        <taxon>Pterulaceae</taxon>
        <taxon>Pterulicium</taxon>
    </lineage>
</organism>
<reference evidence="1 2" key="1">
    <citation type="journal article" date="2019" name="Nat. Ecol. Evol.">
        <title>Megaphylogeny resolves global patterns of mushroom evolution.</title>
        <authorList>
            <person name="Varga T."/>
            <person name="Krizsan K."/>
            <person name="Foldi C."/>
            <person name="Dima B."/>
            <person name="Sanchez-Garcia M."/>
            <person name="Sanchez-Ramirez S."/>
            <person name="Szollosi G.J."/>
            <person name="Szarkandi J.G."/>
            <person name="Papp V."/>
            <person name="Albert L."/>
            <person name="Andreopoulos W."/>
            <person name="Angelini C."/>
            <person name="Antonin V."/>
            <person name="Barry K.W."/>
            <person name="Bougher N.L."/>
            <person name="Buchanan P."/>
            <person name="Buyck B."/>
            <person name="Bense V."/>
            <person name="Catcheside P."/>
            <person name="Chovatia M."/>
            <person name="Cooper J."/>
            <person name="Damon W."/>
            <person name="Desjardin D."/>
            <person name="Finy P."/>
            <person name="Geml J."/>
            <person name="Haridas S."/>
            <person name="Hughes K."/>
            <person name="Justo A."/>
            <person name="Karasinski D."/>
            <person name="Kautmanova I."/>
            <person name="Kiss B."/>
            <person name="Kocsube S."/>
            <person name="Kotiranta H."/>
            <person name="LaButti K.M."/>
            <person name="Lechner B.E."/>
            <person name="Liimatainen K."/>
            <person name="Lipzen A."/>
            <person name="Lukacs Z."/>
            <person name="Mihaltcheva S."/>
            <person name="Morgado L.N."/>
            <person name="Niskanen T."/>
            <person name="Noordeloos M.E."/>
            <person name="Ohm R.A."/>
            <person name="Ortiz-Santana B."/>
            <person name="Ovrebo C."/>
            <person name="Racz N."/>
            <person name="Riley R."/>
            <person name="Savchenko A."/>
            <person name="Shiryaev A."/>
            <person name="Soop K."/>
            <person name="Spirin V."/>
            <person name="Szebenyi C."/>
            <person name="Tomsovsky M."/>
            <person name="Tulloss R.E."/>
            <person name="Uehling J."/>
            <person name="Grigoriev I.V."/>
            <person name="Vagvolgyi C."/>
            <person name="Papp T."/>
            <person name="Martin F.M."/>
            <person name="Miettinen O."/>
            <person name="Hibbett D.S."/>
            <person name="Nagy L.G."/>
        </authorList>
    </citation>
    <scope>NUCLEOTIDE SEQUENCE [LARGE SCALE GENOMIC DNA]</scope>
    <source>
        <strain evidence="1 2">CBS 309.79</strain>
    </source>
</reference>
<name>A0A5C3QCD4_9AGAR</name>
<protein>
    <recommendedName>
        <fullName evidence="3">MYND-type domain-containing protein</fullName>
    </recommendedName>
</protein>
<gene>
    <name evidence="1" type="ORF">BDV98DRAFT_594640</name>
</gene>
<dbReference type="AlphaFoldDB" id="A0A5C3QCD4"/>